<dbReference type="InterPro" id="IPR030395">
    <property type="entry name" value="GP_PDE_dom"/>
</dbReference>
<dbReference type="RefSeq" id="WP_344736906.1">
    <property type="nucleotide sequence ID" value="NZ_BAAAYU010000001.1"/>
</dbReference>
<dbReference type="InterPro" id="IPR017946">
    <property type="entry name" value="PLC-like_Pdiesterase_TIM-brl"/>
</dbReference>
<dbReference type="PROSITE" id="PS51704">
    <property type="entry name" value="GP_PDE"/>
    <property type="match status" value="1"/>
</dbReference>
<comment type="caution">
    <text evidence="2">The sequence shown here is derived from an EMBL/GenBank/DDBJ whole genome shotgun (WGS) entry which is preliminary data.</text>
</comment>
<protein>
    <submittedName>
        <fullName evidence="2">Glycerophosphodiester phosphodiesterase</fullName>
    </submittedName>
</protein>
<dbReference type="Proteomes" id="UP001501697">
    <property type="component" value="Unassembled WGS sequence"/>
</dbReference>
<reference evidence="3" key="1">
    <citation type="journal article" date="2019" name="Int. J. Syst. Evol. Microbiol.">
        <title>The Global Catalogue of Microorganisms (GCM) 10K type strain sequencing project: providing services to taxonomists for standard genome sequencing and annotation.</title>
        <authorList>
            <consortium name="The Broad Institute Genomics Platform"/>
            <consortium name="The Broad Institute Genome Sequencing Center for Infectious Disease"/>
            <person name="Wu L."/>
            <person name="Ma J."/>
        </authorList>
    </citation>
    <scope>NUCLEOTIDE SEQUENCE [LARGE SCALE GENOMIC DNA]</scope>
    <source>
        <strain evidence="3">JCM 16544</strain>
    </source>
</reference>
<proteinExistence type="predicted"/>
<dbReference type="PANTHER" id="PTHR43805:SF1">
    <property type="entry name" value="GP-PDE DOMAIN-CONTAINING PROTEIN"/>
    <property type="match status" value="1"/>
</dbReference>
<dbReference type="Pfam" id="PF03009">
    <property type="entry name" value="GDPD"/>
    <property type="match status" value="1"/>
</dbReference>
<dbReference type="Gene3D" id="3.20.20.190">
    <property type="entry name" value="Phosphatidylinositol (PI) phosphodiesterase"/>
    <property type="match status" value="1"/>
</dbReference>
<dbReference type="EMBL" id="BAAAYU010000001">
    <property type="protein sequence ID" value="GAA3624508.1"/>
    <property type="molecule type" value="Genomic_DNA"/>
</dbReference>
<dbReference type="PANTHER" id="PTHR43805">
    <property type="entry name" value="GLYCEROPHOSPHORYL DIESTER PHOSPHODIESTERASE"/>
    <property type="match status" value="1"/>
</dbReference>
<keyword evidence="3" id="KW-1185">Reference proteome</keyword>
<feature type="domain" description="GP-PDE" evidence="1">
    <location>
        <begin position="18"/>
        <end position="262"/>
    </location>
</feature>
<evidence type="ECO:0000313" key="3">
    <source>
        <dbReference type="Proteomes" id="UP001501697"/>
    </source>
</evidence>
<name>A0ABP7A418_9MICO</name>
<dbReference type="SUPFAM" id="SSF51695">
    <property type="entry name" value="PLC-like phosphodiesterases"/>
    <property type="match status" value="1"/>
</dbReference>
<evidence type="ECO:0000313" key="2">
    <source>
        <dbReference type="EMBL" id="GAA3624508.1"/>
    </source>
</evidence>
<gene>
    <name evidence="2" type="ORF">GCM10022200_03470</name>
</gene>
<organism evidence="2 3">
    <name type="scientific">Microbacterium awajiense</name>
    <dbReference type="NCBI Taxonomy" id="415214"/>
    <lineage>
        <taxon>Bacteria</taxon>
        <taxon>Bacillati</taxon>
        <taxon>Actinomycetota</taxon>
        <taxon>Actinomycetes</taxon>
        <taxon>Micrococcales</taxon>
        <taxon>Microbacteriaceae</taxon>
        <taxon>Microbacterium</taxon>
    </lineage>
</organism>
<sequence length="265" mass="28149">MNRAPDRRPHPWFAGHPPRVLAHRGLVTDSDASHGVVENSFAAVAAANAAGALYVESDCHLTADGVVVLFHDDDLSRVTGDPRKVADVSSRELGDLMADRGGLITLAQALEAFPTVRFNLDVKAPAAAEPVGRLVAAHGARVLLTSFSDARRRAALRAASRAGTQPPATSAGTATIARLLLSVAVGARGWTRRILRDVDAVQVPERRGAIRIVSRRMLAAAHRNGVEVHVWTVNDEADMRRLLALGVDGIVTDRADVALRTIATG</sequence>
<accession>A0ABP7A418</accession>
<evidence type="ECO:0000259" key="1">
    <source>
        <dbReference type="PROSITE" id="PS51704"/>
    </source>
</evidence>